<accession>A0ABP7M8F2</accession>
<name>A0ABP7M8F2_9GAMM</name>
<protein>
    <recommendedName>
        <fullName evidence="11">Biopolymer transporter ExbD</fullName>
    </recommendedName>
</protein>
<keyword evidence="7" id="KW-0813">Transport</keyword>
<feature type="transmembrane region" description="Helical" evidence="8">
    <location>
        <begin position="21"/>
        <end position="40"/>
    </location>
</feature>
<sequence>MALGQRRRKSGDLDVEIDMVPVMNMFLVLIPFLLMSANFLPFNVINTSVPVKSETPVDDTPDKKVSDIKVTAVVKLEKDGIYLSATSGELAEDKLKEMDKFLPIAAGNQYAYSDLSASLDLIKTLYPKSDTLILTPSGDILYDSIVDTMDASRSFNEKPLFKHVVISGEVDS</sequence>
<gene>
    <name evidence="9" type="ORF">GCM10022277_08780</name>
</gene>
<evidence type="ECO:0000256" key="2">
    <source>
        <dbReference type="ARBA" id="ARBA00005811"/>
    </source>
</evidence>
<evidence type="ECO:0000256" key="8">
    <source>
        <dbReference type="SAM" id="Phobius"/>
    </source>
</evidence>
<evidence type="ECO:0000256" key="6">
    <source>
        <dbReference type="ARBA" id="ARBA00023136"/>
    </source>
</evidence>
<evidence type="ECO:0000313" key="9">
    <source>
        <dbReference type="EMBL" id="GAA3916309.1"/>
    </source>
</evidence>
<keyword evidence="6 8" id="KW-0472">Membrane</keyword>
<proteinExistence type="inferred from homology"/>
<keyword evidence="5 8" id="KW-1133">Transmembrane helix</keyword>
<dbReference type="Pfam" id="PF02472">
    <property type="entry name" value="ExbD"/>
    <property type="match status" value="1"/>
</dbReference>
<reference evidence="10" key="1">
    <citation type="journal article" date="2019" name="Int. J. Syst. Evol. Microbiol.">
        <title>The Global Catalogue of Microorganisms (GCM) 10K type strain sequencing project: providing services to taxonomists for standard genome sequencing and annotation.</title>
        <authorList>
            <consortium name="The Broad Institute Genomics Platform"/>
            <consortium name="The Broad Institute Genome Sequencing Center for Infectious Disease"/>
            <person name="Wu L."/>
            <person name="Ma J."/>
        </authorList>
    </citation>
    <scope>NUCLEOTIDE SEQUENCE [LARGE SCALE GENOMIC DNA]</scope>
    <source>
        <strain evidence="10">JCM 17551</strain>
    </source>
</reference>
<evidence type="ECO:0000256" key="7">
    <source>
        <dbReference type="RuleBase" id="RU003879"/>
    </source>
</evidence>
<keyword evidence="3" id="KW-1003">Cell membrane</keyword>
<comment type="caution">
    <text evidence="9">The sequence shown here is derived from an EMBL/GenBank/DDBJ whole genome shotgun (WGS) entry which is preliminary data.</text>
</comment>
<organism evidence="9 10">
    <name type="scientific">Litoribacillus peritrichatus</name>
    <dbReference type="NCBI Taxonomy" id="718191"/>
    <lineage>
        <taxon>Bacteria</taxon>
        <taxon>Pseudomonadati</taxon>
        <taxon>Pseudomonadota</taxon>
        <taxon>Gammaproteobacteria</taxon>
        <taxon>Oceanospirillales</taxon>
        <taxon>Oceanospirillaceae</taxon>
        <taxon>Litoribacillus</taxon>
    </lineage>
</organism>
<evidence type="ECO:0000256" key="3">
    <source>
        <dbReference type="ARBA" id="ARBA00022475"/>
    </source>
</evidence>
<comment type="subcellular location">
    <subcellularLocation>
        <location evidence="1">Cell membrane</location>
        <topology evidence="1">Single-pass membrane protein</topology>
    </subcellularLocation>
    <subcellularLocation>
        <location evidence="7">Cell membrane</location>
        <topology evidence="7">Single-pass type II membrane protein</topology>
    </subcellularLocation>
</comment>
<dbReference type="InterPro" id="IPR003400">
    <property type="entry name" value="ExbD"/>
</dbReference>
<evidence type="ECO:0000256" key="5">
    <source>
        <dbReference type="ARBA" id="ARBA00022989"/>
    </source>
</evidence>
<dbReference type="EMBL" id="BAABBN010000004">
    <property type="protein sequence ID" value="GAA3916309.1"/>
    <property type="molecule type" value="Genomic_DNA"/>
</dbReference>
<keyword evidence="10" id="KW-1185">Reference proteome</keyword>
<evidence type="ECO:0008006" key="11">
    <source>
        <dbReference type="Google" id="ProtNLM"/>
    </source>
</evidence>
<evidence type="ECO:0000256" key="4">
    <source>
        <dbReference type="ARBA" id="ARBA00022692"/>
    </source>
</evidence>
<keyword evidence="7" id="KW-0653">Protein transport</keyword>
<evidence type="ECO:0000256" key="1">
    <source>
        <dbReference type="ARBA" id="ARBA00004162"/>
    </source>
</evidence>
<evidence type="ECO:0000313" key="10">
    <source>
        <dbReference type="Proteomes" id="UP001501565"/>
    </source>
</evidence>
<comment type="similarity">
    <text evidence="2 7">Belongs to the ExbD/TolR family.</text>
</comment>
<dbReference type="Proteomes" id="UP001501565">
    <property type="component" value="Unassembled WGS sequence"/>
</dbReference>
<keyword evidence="4 7" id="KW-0812">Transmembrane</keyword>
<dbReference type="RefSeq" id="WP_344795878.1">
    <property type="nucleotide sequence ID" value="NZ_BAABBN010000004.1"/>
</dbReference>